<dbReference type="InterPro" id="IPR005302">
    <property type="entry name" value="MoCF_Sase_C"/>
</dbReference>
<dbReference type="GO" id="GO:0032787">
    <property type="term" value="P:monocarboxylic acid metabolic process"/>
    <property type="evidence" value="ECO:0007669"/>
    <property type="project" value="UniProtKB-ARBA"/>
</dbReference>
<sequence>MSITGLISRLLWKEEVIEEELEEAAKVESIWIFPIKSCRWISVSQAPVTPTGFRWDRLWMVVNSSGRACTQRVHPKLALVEVALPPEAFRDNWEPHRGSFLEVRASGMNVLKVPLIEPSTLSDGVSVWGWTGAALDEGDEAAEWFTQYLEQPSRLVRFQEASQIRPADPKYAAGHNIKFTDSYPIHLASQKSLDALNEKLEEPVPMNRFRPNILVDGCAAYAEDFWKVIKINGLKFDTAQLCERCKVPRFNQETAEMGSEPNQTLAKFRSIETLHPDNKQRGKIYFGQFFVCGEGHVQAKNKTIKVGDPVYVLKMVSSYKDVPF</sequence>
<dbReference type="AlphaFoldDB" id="A0A9P1EH06"/>
<dbReference type="EMBL" id="CAMAPE010000050">
    <property type="protein sequence ID" value="CAH9106488.1"/>
    <property type="molecule type" value="Genomic_DNA"/>
</dbReference>
<dbReference type="PANTHER" id="PTHR14237">
    <property type="entry name" value="MOLYBDOPTERIN COFACTOR SULFURASE MOSC"/>
    <property type="match status" value="1"/>
</dbReference>
<proteinExistence type="predicted"/>
<dbReference type="GO" id="GO:0030151">
    <property type="term" value="F:molybdenum ion binding"/>
    <property type="evidence" value="ECO:0007669"/>
    <property type="project" value="InterPro"/>
</dbReference>
<dbReference type="SUPFAM" id="SSF141673">
    <property type="entry name" value="MOSC N-terminal domain-like"/>
    <property type="match status" value="1"/>
</dbReference>
<evidence type="ECO:0000313" key="3">
    <source>
        <dbReference type="Proteomes" id="UP001152484"/>
    </source>
</evidence>
<dbReference type="GO" id="GO:0003824">
    <property type="term" value="F:catalytic activity"/>
    <property type="evidence" value="ECO:0007669"/>
    <property type="project" value="InterPro"/>
</dbReference>
<comment type="caution">
    <text evidence="2">The sequence shown here is derived from an EMBL/GenBank/DDBJ whole genome shotgun (WGS) entry which is preliminary data.</text>
</comment>
<dbReference type="InterPro" id="IPR011037">
    <property type="entry name" value="Pyrv_Knase-like_insert_dom_sf"/>
</dbReference>
<dbReference type="PROSITE" id="PS51340">
    <property type="entry name" value="MOSC"/>
    <property type="match status" value="1"/>
</dbReference>
<evidence type="ECO:0000313" key="2">
    <source>
        <dbReference type="EMBL" id="CAH9106488.1"/>
    </source>
</evidence>
<protein>
    <recommendedName>
        <fullName evidence="1">MOSC domain-containing protein</fullName>
    </recommendedName>
</protein>
<dbReference type="Pfam" id="PF03476">
    <property type="entry name" value="MOSC_N"/>
    <property type="match status" value="1"/>
</dbReference>
<name>A0A9P1EH06_CUSEU</name>
<accession>A0A9P1EH06</accession>
<dbReference type="SUPFAM" id="SSF50800">
    <property type="entry name" value="PK beta-barrel domain-like"/>
    <property type="match status" value="1"/>
</dbReference>
<dbReference type="OrthoDB" id="17255at2759"/>
<keyword evidence="3" id="KW-1185">Reference proteome</keyword>
<reference evidence="2" key="1">
    <citation type="submission" date="2022-07" db="EMBL/GenBank/DDBJ databases">
        <authorList>
            <person name="Macas J."/>
            <person name="Novak P."/>
            <person name="Neumann P."/>
        </authorList>
    </citation>
    <scope>NUCLEOTIDE SEQUENCE</scope>
</reference>
<gene>
    <name evidence="2" type="ORF">CEURO_LOCUS17305</name>
</gene>
<dbReference type="PANTHER" id="PTHR14237:SF19">
    <property type="entry name" value="MITOCHONDRIAL AMIDOXIME REDUCING COMPONENT 1"/>
    <property type="match status" value="1"/>
</dbReference>
<dbReference type="InterPro" id="IPR005303">
    <property type="entry name" value="MOCOS_middle"/>
</dbReference>
<organism evidence="2 3">
    <name type="scientific">Cuscuta europaea</name>
    <name type="common">European dodder</name>
    <dbReference type="NCBI Taxonomy" id="41803"/>
    <lineage>
        <taxon>Eukaryota</taxon>
        <taxon>Viridiplantae</taxon>
        <taxon>Streptophyta</taxon>
        <taxon>Embryophyta</taxon>
        <taxon>Tracheophyta</taxon>
        <taxon>Spermatophyta</taxon>
        <taxon>Magnoliopsida</taxon>
        <taxon>eudicotyledons</taxon>
        <taxon>Gunneridae</taxon>
        <taxon>Pentapetalae</taxon>
        <taxon>asterids</taxon>
        <taxon>lamiids</taxon>
        <taxon>Solanales</taxon>
        <taxon>Convolvulaceae</taxon>
        <taxon>Cuscuteae</taxon>
        <taxon>Cuscuta</taxon>
        <taxon>Cuscuta subgen. Cuscuta</taxon>
    </lineage>
</organism>
<evidence type="ECO:0000259" key="1">
    <source>
        <dbReference type="PROSITE" id="PS51340"/>
    </source>
</evidence>
<dbReference type="GO" id="GO:0030170">
    <property type="term" value="F:pyridoxal phosphate binding"/>
    <property type="evidence" value="ECO:0007669"/>
    <property type="project" value="InterPro"/>
</dbReference>
<dbReference type="Pfam" id="PF03473">
    <property type="entry name" value="MOSC"/>
    <property type="match status" value="1"/>
</dbReference>
<feature type="domain" description="MOSC" evidence="1">
    <location>
        <begin position="159"/>
        <end position="313"/>
    </location>
</feature>
<dbReference type="Proteomes" id="UP001152484">
    <property type="component" value="Unassembled WGS sequence"/>
</dbReference>